<organism evidence="1 2">
    <name type="scientific">Flavobacterium johnsoniae (strain ATCC 17061 / DSM 2064 / JCM 8514 / BCRC 14874 / CCUG 350202 / NBRC 14942 / NCIMB 11054 / UW101)</name>
    <name type="common">Cytophaga johnsonae</name>
    <dbReference type="NCBI Taxonomy" id="376686"/>
    <lineage>
        <taxon>Bacteria</taxon>
        <taxon>Pseudomonadati</taxon>
        <taxon>Bacteroidota</taxon>
        <taxon>Flavobacteriia</taxon>
        <taxon>Flavobacteriales</taxon>
        <taxon>Flavobacteriaceae</taxon>
        <taxon>Flavobacterium</taxon>
    </lineage>
</organism>
<evidence type="ECO:0000313" key="1">
    <source>
        <dbReference type="EMBL" id="ABQ04236.1"/>
    </source>
</evidence>
<dbReference type="KEGG" id="fjo:Fjoh_1204"/>
<dbReference type="HOGENOM" id="CLU_1254399_0_0_10"/>
<dbReference type="EMBL" id="CP000685">
    <property type="protein sequence ID" value="ABQ04236.1"/>
    <property type="molecule type" value="Genomic_DNA"/>
</dbReference>
<dbReference type="GeneID" id="31764080"/>
<keyword evidence="2" id="KW-1185">Reference proteome</keyword>
<name>A5FKN0_FLAJ1</name>
<proteinExistence type="predicted"/>
<reference evidence="1 2" key="1">
    <citation type="journal article" date="2009" name="Appl. Environ. Microbiol.">
        <title>Novel features of the polysaccharide-digesting gliding bacterium Flavobacterium johnsoniae as revealed by genome sequence analysis.</title>
        <authorList>
            <person name="McBride M.J."/>
            <person name="Xie G."/>
            <person name="Martens E.C."/>
            <person name="Lapidus A."/>
            <person name="Henrissat B."/>
            <person name="Rhodes R.G."/>
            <person name="Goltsman E."/>
            <person name="Wang W."/>
            <person name="Xu J."/>
            <person name="Hunnicutt D.W."/>
            <person name="Staroscik A.M."/>
            <person name="Hoover T.R."/>
            <person name="Cheng Y.Q."/>
            <person name="Stein J.L."/>
        </authorList>
    </citation>
    <scope>NUCLEOTIDE SEQUENCE [LARGE SCALE GENOMIC DNA]</scope>
    <source>
        <strain evidence="2">ATCC 17061 / DSM 2064 / JCM 8514 / BCRC 14874 / CCUG 350202 / NBRC 14942 / NCIMB 11054 / UW101</strain>
    </source>
</reference>
<gene>
    <name evidence="1" type="ordered locus">Fjoh_1204</name>
</gene>
<dbReference type="STRING" id="376686.Fjoh_1204"/>
<dbReference type="Proteomes" id="UP000006694">
    <property type="component" value="Chromosome"/>
</dbReference>
<accession>A5FKN0</accession>
<evidence type="ECO:0000313" key="2">
    <source>
        <dbReference type="Proteomes" id="UP000006694"/>
    </source>
</evidence>
<sequence>MLSKVKRTIVYKNEVTKDSNFFSYDDHNRLKKLHIDATEVDSLVYDQSGRVISFRESGIYGITKSTVSYLSNRIIISKIGIEKNNQSQRKYTLTINLQKDKIGRIELEKESCFEYDKDGDIYEKESCMTERRTPKDTVYANVYNLVGNVIFWQVVTGHGYQYGNQKRITFNSIKTHSIEPFDVSNYSTPVNKKYPKKETVDLYYGEGKAIIEYEYKKGVQ</sequence>
<dbReference type="AlphaFoldDB" id="A5FKN0"/>
<dbReference type="RefSeq" id="WP_012023286.1">
    <property type="nucleotide sequence ID" value="NC_009441.1"/>
</dbReference>
<protein>
    <submittedName>
        <fullName evidence="1">Uncharacterized protein</fullName>
    </submittedName>
</protein>